<keyword evidence="3" id="KW-1185">Reference proteome</keyword>
<keyword evidence="1" id="KW-0732">Signal</keyword>
<protein>
    <submittedName>
        <fullName evidence="2">Uncharacterized protein</fullName>
    </submittedName>
</protein>
<feature type="chain" id="PRO_5016108012" evidence="1">
    <location>
        <begin position="24"/>
        <end position="84"/>
    </location>
</feature>
<evidence type="ECO:0000256" key="1">
    <source>
        <dbReference type="SAM" id="SignalP"/>
    </source>
</evidence>
<name>A0A2W1BMP8_HELAM</name>
<gene>
    <name evidence="2" type="primary">HaOG208448</name>
    <name evidence="2" type="ORF">B5X24_HaOG208448</name>
</gene>
<reference evidence="2 3" key="1">
    <citation type="journal article" date="2017" name="BMC Biol.">
        <title>Genomic innovations, transcriptional plasticity and gene loss underlying the evolution and divergence of two highly polyphagous and invasive Helicoverpa pest species.</title>
        <authorList>
            <person name="Pearce S.L."/>
            <person name="Clarke D.F."/>
            <person name="East P.D."/>
            <person name="Elfekih S."/>
            <person name="Gordon K.H."/>
            <person name="Jermiin L.S."/>
            <person name="McGaughran A."/>
            <person name="Oakeshott J.G."/>
            <person name="Papanikolaou A."/>
            <person name="Perera O.P."/>
            <person name="Rane R.V."/>
            <person name="Richards S."/>
            <person name="Tay W.T."/>
            <person name="Walsh T.K."/>
            <person name="Anderson A."/>
            <person name="Anderson C.J."/>
            <person name="Asgari S."/>
            <person name="Board P.G."/>
            <person name="Bretschneider A."/>
            <person name="Campbell P.M."/>
            <person name="Chertemps T."/>
            <person name="Christeller J.T."/>
            <person name="Coppin C.W."/>
            <person name="Downes S.J."/>
            <person name="Duan G."/>
            <person name="Farnsworth C.A."/>
            <person name="Good R.T."/>
            <person name="Han L.B."/>
            <person name="Han Y.C."/>
            <person name="Hatje K."/>
            <person name="Horne I."/>
            <person name="Huang Y.P."/>
            <person name="Hughes D.S."/>
            <person name="Jacquin-Joly E."/>
            <person name="James W."/>
            <person name="Jhangiani S."/>
            <person name="Kollmar M."/>
            <person name="Kuwar S.S."/>
            <person name="Li S."/>
            <person name="Liu N.Y."/>
            <person name="Maibeche M.T."/>
            <person name="Miller J.R."/>
            <person name="Montagne N."/>
            <person name="Perry T."/>
            <person name="Qu J."/>
            <person name="Song S.V."/>
            <person name="Sutton G.G."/>
            <person name="Vogel H."/>
            <person name="Walenz B.P."/>
            <person name="Xu W."/>
            <person name="Zhang H.J."/>
            <person name="Zou Z."/>
            <person name="Batterham P."/>
            <person name="Edwards O.R."/>
            <person name="Feyereisen R."/>
            <person name="Gibbs R.A."/>
            <person name="Heckel D.G."/>
            <person name="McGrath A."/>
            <person name="Robin C."/>
            <person name="Scherer S.E."/>
            <person name="Worley K.C."/>
            <person name="Wu Y.D."/>
        </authorList>
    </citation>
    <scope>NUCLEOTIDE SEQUENCE [LARGE SCALE GENOMIC DNA]</scope>
    <source>
        <strain evidence="2">Harm_GR_Male_#8</strain>
        <tissue evidence="2">Whole organism</tissue>
    </source>
</reference>
<feature type="signal peptide" evidence="1">
    <location>
        <begin position="1"/>
        <end position="23"/>
    </location>
</feature>
<sequence>MFTTMANILLLFLTICQLHQTDSGVVIDIVTLKDKTFPPKISIVPYFPNKEPLYRGRRISGDQKINEEHTKDVVSQINDKSSKK</sequence>
<organism evidence="2 3">
    <name type="scientific">Helicoverpa armigera</name>
    <name type="common">Cotton bollworm</name>
    <name type="synonym">Heliothis armigera</name>
    <dbReference type="NCBI Taxonomy" id="29058"/>
    <lineage>
        <taxon>Eukaryota</taxon>
        <taxon>Metazoa</taxon>
        <taxon>Ecdysozoa</taxon>
        <taxon>Arthropoda</taxon>
        <taxon>Hexapoda</taxon>
        <taxon>Insecta</taxon>
        <taxon>Pterygota</taxon>
        <taxon>Neoptera</taxon>
        <taxon>Endopterygota</taxon>
        <taxon>Lepidoptera</taxon>
        <taxon>Glossata</taxon>
        <taxon>Ditrysia</taxon>
        <taxon>Noctuoidea</taxon>
        <taxon>Noctuidae</taxon>
        <taxon>Heliothinae</taxon>
        <taxon>Helicoverpa</taxon>
    </lineage>
</organism>
<dbReference type="AlphaFoldDB" id="A0A2W1BMP8"/>
<accession>A0A2W1BMP8</accession>
<dbReference type="Proteomes" id="UP000249218">
    <property type="component" value="Unassembled WGS sequence"/>
</dbReference>
<evidence type="ECO:0000313" key="2">
    <source>
        <dbReference type="EMBL" id="PZC73990.1"/>
    </source>
</evidence>
<proteinExistence type="predicted"/>
<dbReference type="EMBL" id="KZ150074">
    <property type="protein sequence ID" value="PZC73990.1"/>
    <property type="molecule type" value="Genomic_DNA"/>
</dbReference>
<evidence type="ECO:0000313" key="3">
    <source>
        <dbReference type="Proteomes" id="UP000249218"/>
    </source>
</evidence>